<keyword evidence="2" id="KW-0614">Plasmid</keyword>
<dbReference type="Gene3D" id="3.40.190.10">
    <property type="entry name" value="Periplasmic binding protein-like II"/>
    <property type="match status" value="1"/>
</dbReference>
<keyword evidence="4" id="KW-1185">Reference proteome</keyword>
<dbReference type="AlphaFoldDB" id="A0A023X861"/>
<proteinExistence type="predicted"/>
<reference evidence="3" key="2">
    <citation type="submission" date="2023-11" db="EMBL/GenBank/DDBJ databases">
        <title>MicrobeMod: A computational toolkit for identifying prokaryotic methylation and restriction-modification with nanopore sequencing.</title>
        <authorList>
            <person name="Crits-Christoph A."/>
            <person name="Kang S.C."/>
            <person name="Lee H."/>
            <person name="Ostrov N."/>
        </authorList>
    </citation>
    <scope>NUCLEOTIDE SEQUENCE</scope>
    <source>
        <strain evidence="3">ATCC 51242</strain>
    </source>
</reference>
<name>A0A023X861_RUBRA</name>
<gene>
    <name evidence="2" type="ORF">RradSPS_2971</name>
    <name evidence="3" type="ORF">SIL72_15975</name>
</gene>
<evidence type="ECO:0000259" key="1">
    <source>
        <dbReference type="Pfam" id="PF03466"/>
    </source>
</evidence>
<geneLocation type="plasmid" evidence="2">
    <name>2</name>
</geneLocation>
<protein>
    <submittedName>
        <fullName evidence="2">LysR substrate binding domain</fullName>
    </submittedName>
    <submittedName>
        <fullName evidence="3">LysR substrate-binding domain-containing protein</fullName>
    </submittedName>
</protein>
<dbReference type="Proteomes" id="UP000025229">
    <property type="component" value="Plasmid 2"/>
</dbReference>
<feature type="domain" description="LysR substrate-binding" evidence="1">
    <location>
        <begin position="22"/>
        <end position="77"/>
    </location>
</feature>
<dbReference type="eggNOG" id="COG0583">
    <property type="taxonomic scope" value="Bacteria"/>
</dbReference>
<reference evidence="2 4" key="1">
    <citation type="submission" date="2014-03" db="EMBL/GenBank/DDBJ databases">
        <title>Complete genome sequence of the Radio-Resistant Rubrobacter radiotolerans RSPS-4.</title>
        <authorList>
            <person name="Egas C.C."/>
            <person name="Barroso C.C."/>
            <person name="Froufe H.J.C."/>
            <person name="Pacheco J.J."/>
            <person name="Albuquerque L.L."/>
            <person name="da Costa M.M.S."/>
        </authorList>
    </citation>
    <scope>NUCLEOTIDE SEQUENCE [LARGE SCALE GENOMIC DNA]</scope>
    <source>
        <strain evidence="2 4">RSPS-4</strain>
        <plasmid evidence="2 4">2</plasmid>
    </source>
</reference>
<evidence type="ECO:0000313" key="4">
    <source>
        <dbReference type="Proteomes" id="UP000025229"/>
    </source>
</evidence>
<dbReference type="OrthoDB" id="9808620at2"/>
<dbReference type="SUPFAM" id="SSF53850">
    <property type="entry name" value="Periplasmic binding protein-like II"/>
    <property type="match status" value="1"/>
</dbReference>
<dbReference type="InterPro" id="IPR005119">
    <property type="entry name" value="LysR_subst-bd"/>
</dbReference>
<dbReference type="KEGG" id="rrd:RradSPS_2971"/>
<sequence>MKAGGSGRAAELTSPPAFFCFADRQEGPFISREPGSGTREVIERRLKELGVRPNARMEIGGTGATKEAIKAGLGFSIHLVYDPKAEMSSAEHEFYECLSNLPRRLDVGRKVDLET</sequence>
<dbReference type="Pfam" id="PF03466">
    <property type="entry name" value="LysR_substrate"/>
    <property type="match status" value="1"/>
</dbReference>
<dbReference type="Proteomes" id="UP001281130">
    <property type="component" value="Unassembled WGS sequence"/>
</dbReference>
<dbReference type="EMBL" id="JAWXXX010000003">
    <property type="protein sequence ID" value="MDX5895527.1"/>
    <property type="molecule type" value="Genomic_DNA"/>
</dbReference>
<organism evidence="2 4">
    <name type="scientific">Rubrobacter radiotolerans</name>
    <name type="common">Arthrobacter radiotolerans</name>
    <dbReference type="NCBI Taxonomy" id="42256"/>
    <lineage>
        <taxon>Bacteria</taxon>
        <taxon>Bacillati</taxon>
        <taxon>Actinomycetota</taxon>
        <taxon>Rubrobacteria</taxon>
        <taxon>Rubrobacterales</taxon>
        <taxon>Rubrobacteraceae</taxon>
        <taxon>Rubrobacter</taxon>
    </lineage>
</organism>
<dbReference type="EMBL" id="CP007516">
    <property type="protein sequence ID" value="AHY48254.1"/>
    <property type="molecule type" value="Genomic_DNA"/>
</dbReference>
<accession>A0A023X861</accession>
<dbReference type="HOGENOM" id="CLU_2107207_0_0_11"/>
<dbReference type="RefSeq" id="WP_084264167.1">
    <property type="nucleotide sequence ID" value="NZ_CP007516.1"/>
</dbReference>
<evidence type="ECO:0000313" key="3">
    <source>
        <dbReference type="EMBL" id="MDX5895527.1"/>
    </source>
</evidence>
<evidence type="ECO:0000313" key="2">
    <source>
        <dbReference type="EMBL" id="AHY48254.1"/>
    </source>
</evidence>